<keyword evidence="1" id="KW-0812">Transmembrane</keyword>
<feature type="transmembrane region" description="Helical" evidence="1">
    <location>
        <begin position="119"/>
        <end position="145"/>
    </location>
</feature>
<evidence type="ECO:0008006" key="4">
    <source>
        <dbReference type="Google" id="ProtNLM"/>
    </source>
</evidence>
<proteinExistence type="predicted"/>
<feature type="transmembrane region" description="Helical" evidence="1">
    <location>
        <begin position="362"/>
        <end position="381"/>
    </location>
</feature>
<feature type="transmembrane region" description="Helical" evidence="1">
    <location>
        <begin position="165"/>
        <end position="181"/>
    </location>
</feature>
<feature type="transmembrane region" description="Helical" evidence="1">
    <location>
        <begin position="337"/>
        <end position="355"/>
    </location>
</feature>
<feature type="transmembrane region" description="Helical" evidence="1">
    <location>
        <begin position="387"/>
        <end position="407"/>
    </location>
</feature>
<dbReference type="AlphaFoldDB" id="L1Q970"/>
<feature type="transmembrane region" description="Helical" evidence="1">
    <location>
        <begin position="187"/>
        <end position="204"/>
    </location>
</feature>
<evidence type="ECO:0000313" key="2">
    <source>
        <dbReference type="EMBL" id="EKY24167.1"/>
    </source>
</evidence>
<dbReference type="PATRIC" id="fig|545697.3.peg.2690"/>
<keyword evidence="1" id="KW-0472">Membrane</keyword>
<evidence type="ECO:0000256" key="1">
    <source>
        <dbReference type="SAM" id="Phobius"/>
    </source>
</evidence>
<name>L1Q970_9CLOT</name>
<feature type="transmembrane region" description="Helical" evidence="1">
    <location>
        <begin position="216"/>
        <end position="239"/>
    </location>
</feature>
<evidence type="ECO:0000313" key="3">
    <source>
        <dbReference type="Proteomes" id="UP000010420"/>
    </source>
</evidence>
<feature type="transmembrane region" description="Helical" evidence="1">
    <location>
        <begin position="29"/>
        <end position="49"/>
    </location>
</feature>
<dbReference type="OrthoDB" id="1938542at2"/>
<feature type="transmembrane region" description="Helical" evidence="1">
    <location>
        <begin position="245"/>
        <end position="264"/>
    </location>
</feature>
<dbReference type="EMBL" id="AMEZ01000090">
    <property type="protein sequence ID" value="EKY24167.1"/>
    <property type="molecule type" value="Genomic_DNA"/>
</dbReference>
<dbReference type="Proteomes" id="UP000010420">
    <property type="component" value="Unassembled WGS sequence"/>
</dbReference>
<keyword evidence="1" id="KW-1133">Transmembrane helix</keyword>
<sequence length="412" mass="48215">MNVFSFFIIIAILLVNFLLYKKDYINKKLFYISNFFIIMYSILAIVIFYNNISNGFSTGILFGDIQNNHFCDEYKYNIDSQILFDHFKNGEFNQWINKQLPVFEFIDPQGHPSYGNYNIFVIMLTFLRLIGINSALNFILIKLFIYVPTYIYLYKLFKIYLNEKLSLLSVIIFSFLPGYILTNTLLMRDNIILFLLIVALYCLLSKEYNLKILIPSLILLLFFRSYLILILIAILVFTFKNTKNLISVLDIFYLVVIVGTIYFFTNYNFTVEQSNVFFSFAQIQHLQENFINWYGVGAPMLIKLAFQTLLQLVFNPLFISFLSSGLVYLILTSLGNISGIIIAVCFGIMFVIVCLRKQNSAIRYLVKFTFYFTLLTALVLMAKDSYIINRLELMWTPLFLIIILLPFNKKVC</sequence>
<comment type="caution">
    <text evidence="2">The sequence shown here is derived from an EMBL/GenBank/DDBJ whole genome shotgun (WGS) entry which is preliminary data.</text>
</comment>
<feature type="transmembrane region" description="Helical" evidence="1">
    <location>
        <begin position="6"/>
        <end position="22"/>
    </location>
</feature>
<gene>
    <name evidence="2" type="ORF">HMPREF0216_02738</name>
</gene>
<keyword evidence="3" id="KW-1185">Reference proteome</keyword>
<dbReference type="RefSeq" id="WP_005214835.1">
    <property type="nucleotide sequence ID" value="NZ_KB291680.1"/>
</dbReference>
<organism evidence="2 3">
    <name type="scientific">Clostridium celatum DSM 1785</name>
    <dbReference type="NCBI Taxonomy" id="545697"/>
    <lineage>
        <taxon>Bacteria</taxon>
        <taxon>Bacillati</taxon>
        <taxon>Bacillota</taxon>
        <taxon>Clostridia</taxon>
        <taxon>Eubacteriales</taxon>
        <taxon>Clostridiaceae</taxon>
        <taxon>Clostridium</taxon>
    </lineage>
</organism>
<accession>L1Q970</accession>
<dbReference type="HOGENOM" id="CLU_666829_0_0_9"/>
<reference evidence="2 3" key="1">
    <citation type="submission" date="2012-05" db="EMBL/GenBank/DDBJ databases">
        <authorList>
            <person name="Weinstock G."/>
            <person name="Sodergren E."/>
            <person name="Lobos E.A."/>
            <person name="Fulton L."/>
            <person name="Fulton R."/>
            <person name="Courtney L."/>
            <person name="Fronick C."/>
            <person name="O'Laughlin M."/>
            <person name="Godfrey J."/>
            <person name="Wilson R.M."/>
            <person name="Miner T."/>
            <person name="Farmer C."/>
            <person name="Delehaunty K."/>
            <person name="Cordes M."/>
            <person name="Minx P."/>
            <person name="Tomlinson C."/>
            <person name="Chen J."/>
            <person name="Wollam A."/>
            <person name="Pepin K.H."/>
            <person name="Bhonagiri V."/>
            <person name="Zhang X."/>
            <person name="Suruliraj S."/>
            <person name="Warren W."/>
            <person name="Mitreva M."/>
            <person name="Mardis E.R."/>
            <person name="Wilson R.K."/>
        </authorList>
    </citation>
    <scope>NUCLEOTIDE SEQUENCE [LARGE SCALE GENOMIC DNA]</scope>
    <source>
        <strain evidence="2 3">DSM 1785</strain>
    </source>
</reference>
<protein>
    <recommendedName>
        <fullName evidence="4">Glycosyltransferase RgtA/B/C/D-like domain-containing protein</fullName>
    </recommendedName>
</protein>